<dbReference type="EMBL" id="CAID01000010">
    <property type="protein sequence ID" value="CAL56128.1"/>
    <property type="molecule type" value="Genomic_DNA"/>
</dbReference>
<dbReference type="RefSeq" id="XP_003081604.1">
    <property type="nucleotide sequence ID" value="XM_003081556.1"/>
</dbReference>
<feature type="region of interest" description="Disordered" evidence="1">
    <location>
        <begin position="1"/>
        <end position="21"/>
    </location>
</feature>
<accession>A0A1Y5I8I7</accession>
<name>Q010A4_OSTTA</name>
<dbReference type="Proteomes" id="UP000195557">
    <property type="component" value="Unassembled WGS sequence"/>
</dbReference>
<dbReference type="AlphaFoldDB" id="Q010A4"/>
<protein>
    <submittedName>
        <fullName evidence="2">Uncharacterized protein</fullName>
    </submittedName>
</protein>
<dbReference type="GeneID" id="9832334"/>
<evidence type="ECO:0000256" key="1">
    <source>
        <dbReference type="SAM" id="MobiDB-lite"/>
    </source>
</evidence>
<reference evidence="2" key="2">
    <citation type="journal article" date="2014" name="BMC Genomics">
        <title>An improved genome of the model marine alga Ostreococcus tauri unfolds by assessing Illumina de novo assemblies.</title>
        <authorList>
            <person name="Blanc-Mathieu R."/>
            <person name="Verhelst B."/>
            <person name="Derelle E."/>
            <person name="Rombauts S."/>
            <person name="Bouget F.Y."/>
            <person name="Carre I."/>
            <person name="Chateau A."/>
            <person name="Eyre-Walker A."/>
            <person name="Grimsley N."/>
            <person name="Moreau H."/>
            <person name="Piegu B."/>
            <person name="Rivals E."/>
            <person name="Schackwitz W."/>
            <person name="Van de Peer Y."/>
            <person name="Piganeau G."/>
        </authorList>
    </citation>
    <scope>NUCLEOTIDE SEQUENCE</scope>
    <source>
        <strain evidence="2">RCC4221</strain>
    </source>
</reference>
<organism evidence="2 4">
    <name type="scientific">Ostreococcus tauri</name>
    <name type="common">Marine green alga</name>
    <dbReference type="NCBI Taxonomy" id="70448"/>
    <lineage>
        <taxon>Eukaryota</taxon>
        <taxon>Viridiplantae</taxon>
        <taxon>Chlorophyta</taxon>
        <taxon>Mamiellophyceae</taxon>
        <taxon>Mamiellales</taxon>
        <taxon>Bathycoccaceae</taxon>
        <taxon>Ostreococcus</taxon>
    </lineage>
</organism>
<evidence type="ECO:0000313" key="4">
    <source>
        <dbReference type="Proteomes" id="UP000009170"/>
    </source>
</evidence>
<accession>Q010A4</accession>
<evidence type="ECO:0000313" key="2">
    <source>
        <dbReference type="EMBL" id="CAL56128.1"/>
    </source>
</evidence>
<accession>A0A454Y0R3</accession>
<keyword evidence="4" id="KW-1185">Reference proteome</keyword>
<dbReference type="InParanoid" id="Q010A4"/>
<proteinExistence type="predicted"/>
<reference evidence="2 4" key="1">
    <citation type="journal article" date="2006" name="Proc. Natl. Acad. Sci. U.S.A.">
        <title>Genome analysis of the smallest free-living eukaryote Ostreococcus tauri unveils many unique features.</title>
        <authorList>
            <person name="Derelle E."/>
            <person name="Ferraz C."/>
            <person name="Rombauts S."/>
            <person name="Rouze P."/>
            <person name="Worden A.Z."/>
            <person name="Robbens S."/>
            <person name="Partensky F."/>
            <person name="Degroeve S."/>
            <person name="Echeynie S."/>
            <person name="Cooke R."/>
            <person name="Saeys Y."/>
            <person name="Wuyts J."/>
            <person name="Jabbari K."/>
            <person name="Bowler C."/>
            <person name="Panaud O."/>
            <person name="Piegu B."/>
            <person name="Ball S.G."/>
            <person name="Ral J.-P."/>
            <person name="Bouget F.-Y."/>
            <person name="Piganeau G."/>
            <person name="De Baets B."/>
            <person name="Picard A."/>
            <person name="Delseny M."/>
            <person name="Demaille J."/>
            <person name="Van de Peer Y."/>
            <person name="Moreau H."/>
        </authorList>
    </citation>
    <scope>NUCLEOTIDE SEQUENCE [LARGE SCALE GENOMIC DNA]</scope>
    <source>
        <strain evidence="2 4">OTTH0595</strain>
    </source>
</reference>
<dbReference type="OrthoDB" id="10492825at2759"/>
<reference evidence="3" key="3">
    <citation type="submission" date="2017-04" db="EMBL/GenBank/DDBJ databases">
        <title>Population genomics of picophytoplankton unveils novel chromosome hypervariability.</title>
        <authorList>
            <consortium name="DOE Joint Genome Institute"/>
            <person name="Blanc-Mathieu R."/>
            <person name="Krasovec M."/>
            <person name="Hebrard M."/>
            <person name="Yau S."/>
            <person name="Desgranges E."/>
            <person name="Martin J."/>
            <person name="Schackwitz W."/>
            <person name="Kuo A."/>
            <person name="Salin G."/>
            <person name="Donnadieu C."/>
            <person name="Desdevises Y."/>
            <person name="Sanchez-Ferandin S."/>
            <person name="Moreau H."/>
            <person name="Rivals E."/>
            <person name="Grigoriev I.V."/>
            <person name="Grimsley N."/>
            <person name="Eyre-Walker A."/>
            <person name="Piganeau G."/>
        </authorList>
    </citation>
    <scope>NUCLEOTIDE SEQUENCE [LARGE SCALE GENOMIC DNA]</scope>
    <source>
        <strain evidence="3">RCC 1115</strain>
    </source>
</reference>
<sequence>MASAVCAWRPRTGSGSGASSRSSVSEYVALRRFLFEELNVAASKKSGHALTMAVMRRTTPEGGLGLGVTTEEARRCPEEFYAVVFKNPERRAVVARGRDGVGVGGVNGDNADDAEDGGERSTFTCDQEAVREFMSAPAARFHRAAHTYVVAGDAFDAGDFRVRICRVETNSGAYVGTILDVTYNATSDAATARRALEEYAAYATAAANARAESDDQRGDFVWVDLRSSCPADVYRAKAGDLQRAISYVDALRELRR</sequence>
<evidence type="ECO:0000313" key="3">
    <source>
        <dbReference type="EMBL" id="OUS43335.1"/>
    </source>
</evidence>
<dbReference type="OMA" id="DFRVRIC"/>
<dbReference type="Proteomes" id="UP000009170">
    <property type="component" value="Unassembled WGS sequence"/>
</dbReference>
<gene>
    <name evidence="3" type="ORF">BE221DRAFT_194755</name>
    <name evidence="2" type="ORF">OT_ostta10g01705</name>
</gene>
<dbReference type="EMBL" id="KZ155832">
    <property type="protein sequence ID" value="OUS43335.1"/>
    <property type="molecule type" value="Genomic_DNA"/>
</dbReference>
<dbReference type="STRING" id="70448.Q010A4"/>
<dbReference type="KEGG" id="ota:OT_ostta10g01705"/>